<accession>A0AAQ3UNT2</accession>
<evidence type="ECO:0000313" key="1">
    <source>
        <dbReference type="EMBL" id="WVZ93697.1"/>
    </source>
</evidence>
<reference evidence="1 2" key="1">
    <citation type="submission" date="2024-02" db="EMBL/GenBank/DDBJ databases">
        <title>High-quality chromosome-scale genome assembly of Pensacola bahiagrass (Paspalum notatum Flugge var. saurae).</title>
        <authorList>
            <person name="Vega J.M."/>
            <person name="Podio M."/>
            <person name="Orjuela J."/>
            <person name="Siena L.A."/>
            <person name="Pessino S.C."/>
            <person name="Combes M.C."/>
            <person name="Mariac C."/>
            <person name="Albertini E."/>
            <person name="Pupilli F."/>
            <person name="Ortiz J.P.A."/>
            <person name="Leblanc O."/>
        </authorList>
    </citation>
    <scope>NUCLEOTIDE SEQUENCE [LARGE SCALE GENOMIC DNA]</scope>
    <source>
        <strain evidence="1">R1</strain>
        <tissue evidence="1">Leaf</tissue>
    </source>
</reference>
<evidence type="ECO:0000313" key="2">
    <source>
        <dbReference type="Proteomes" id="UP001341281"/>
    </source>
</evidence>
<keyword evidence="2" id="KW-1185">Reference proteome</keyword>
<dbReference type="EMBL" id="CP144753">
    <property type="protein sequence ID" value="WVZ93697.1"/>
    <property type="molecule type" value="Genomic_DNA"/>
</dbReference>
<proteinExistence type="predicted"/>
<organism evidence="1 2">
    <name type="scientific">Paspalum notatum var. saurae</name>
    <dbReference type="NCBI Taxonomy" id="547442"/>
    <lineage>
        <taxon>Eukaryota</taxon>
        <taxon>Viridiplantae</taxon>
        <taxon>Streptophyta</taxon>
        <taxon>Embryophyta</taxon>
        <taxon>Tracheophyta</taxon>
        <taxon>Spermatophyta</taxon>
        <taxon>Magnoliopsida</taxon>
        <taxon>Liliopsida</taxon>
        <taxon>Poales</taxon>
        <taxon>Poaceae</taxon>
        <taxon>PACMAD clade</taxon>
        <taxon>Panicoideae</taxon>
        <taxon>Andropogonodae</taxon>
        <taxon>Paspaleae</taxon>
        <taxon>Paspalinae</taxon>
        <taxon>Paspalum</taxon>
    </lineage>
</organism>
<sequence>MTSHLGLGPIFYLGESEPNPPSHLNLGGGFEPKPLKPPSHAFAPCTRVGAPRWHPASPVHRSHLTVHSYPTVAELPLRVPSCHGRPRPSIVFDPLKDFCLSPSRSSSSTSSPSEGLQSIGSLELVDNHSSHQESNETGTLALTRERRPCSVFYQVFEGLRSPIFMTYPEPLAAND</sequence>
<protein>
    <submittedName>
        <fullName evidence="1">Uncharacterized protein</fullName>
    </submittedName>
</protein>
<name>A0AAQ3UNT2_PASNO</name>
<dbReference type="Proteomes" id="UP001341281">
    <property type="component" value="Chromosome 09"/>
</dbReference>
<dbReference type="AlphaFoldDB" id="A0AAQ3UNT2"/>
<gene>
    <name evidence="1" type="ORF">U9M48_039658</name>
</gene>